<dbReference type="Proteomes" id="UP001146120">
    <property type="component" value="Unassembled WGS sequence"/>
</dbReference>
<evidence type="ECO:0000313" key="2">
    <source>
        <dbReference type="Proteomes" id="UP001146120"/>
    </source>
</evidence>
<proteinExistence type="predicted"/>
<reference evidence="1" key="2">
    <citation type="journal article" date="2023" name="Microbiol Resour">
        <title>Decontamination and Annotation of the Draft Genome Sequence of the Oomycete Lagenidium giganteum ARSEF 373.</title>
        <authorList>
            <person name="Morgan W.R."/>
            <person name="Tartar A."/>
        </authorList>
    </citation>
    <scope>NUCLEOTIDE SEQUENCE</scope>
    <source>
        <strain evidence="1">ARSEF 373</strain>
    </source>
</reference>
<keyword evidence="2" id="KW-1185">Reference proteome</keyword>
<sequence>GATPDELRQVALLLGRLTEDYSTVVRVLENTPNLDLATAIESLWSVTE</sequence>
<accession>A0AAV2Z5U2</accession>
<reference evidence="1" key="1">
    <citation type="submission" date="2022-11" db="EMBL/GenBank/DDBJ databases">
        <authorList>
            <person name="Morgan W.R."/>
            <person name="Tartar A."/>
        </authorList>
    </citation>
    <scope>NUCLEOTIDE SEQUENCE</scope>
    <source>
        <strain evidence="1">ARSEF 373</strain>
    </source>
</reference>
<dbReference type="AlphaFoldDB" id="A0AAV2Z5U2"/>
<feature type="non-terminal residue" evidence="1">
    <location>
        <position position="1"/>
    </location>
</feature>
<gene>
    <name evidence="1" type="ORF">N0F65_001725</name>
</gene>
<organism evidence="1 2">
    <name type="scientific">Lagenidium giganteum</name>
    <dbReference type="NCBI Taxonomy" id="4803"/>
    <lineage>
        <taxon>Eukaryota</taxon>
        <taxon>Sar</taxon>
        <taxon>Stramenopiles</taxon>
        <taxon>Oomycota</taxon>
        <taxon>Peronosporomycetes</taxon>
        <taxon>Pythiales</taxon>
        <taxon>Pythiaceae</taxon>
    </lineage>
</organism>
<name>A0AAV2Z5U2_9STRA</name>
<dbReference type="EMBL" id="DAKRPA010000053">
    <property type="protein sequence ID" value="DBA01097.1"/>
    <property type="molecule type" value="Genomic_DNA"/>
</dbReference>
<comment type="caution">
    <text evidence="1">The sequence shown here is derived from an EMBL/GenBank/DDBJ whole genome shotgun (WGS) entry which is preliminary data.</text>
</comment>
<evidence type="ECO:0000313" key="1">
    <source>
        <dbReference type="EMBL" id="DBA01097.1"/>
    </source>
</evidence>
<protein>
    <submittedName>
        <fullName evidence="1">Uncharacterized protein</fullName>
    </submittedName>
</protein>